<protein>
    <submittedName>
        <fullName evidence="2">Uncharacterized protein</fullName>
    </submittedName>
</protein>
<feature type="transmembrane region" description="Helical" evidence="1">
    <location>
        <begin position="45"/>
        <end position="72"/>
    </location>
</feature>
<dbReference type="Proteomes" id="UP000564385">
    <property type="component" value="Unassembled WGS sequence"/>
</dbReference>
<dbReference type="AlphaFoldDB" id="A0A852VD63"/>
<accession>A0A852VD63</accession>
<keyword evidence="1" id="KW-0472">Membrane</keyword>
<organism evidence="2 3">
    <name type="scientific">Tunturiibacter lichenicola</name>
    <dbReference type="NCBI Taxonomy" id="2051959"/>
    <lineage>
        <taxon>Bacteria</taxon>
        <taxon>Pseudomonadati</taxon>
        <taxon>Acidobacteriota</taxon>
        <taxon>Terriglobia</taxon>
        <taxon>Terriglobales</taxon>
        <taxon>Acidobacteriaceae</taxon>
        <taxon>Tunturiibacter</taxon>
    </lineage>
</organism>
<feature type="transmembrane region" description="Helical" evidence="1">
    <location>
        <begin position="12"/>
        <end position="39"/>
    </location>
</feature>
<evidence type="ECO:0000313" key="3">
    <source>
        <dbReference type="Proteomes" id="UP000564385"/>
    </source>
</evidence>
<comment type="caution">
    <text evidence="2">The sequence shown here is derived from an EMBL/GenBank/DDBJ whole genome shotgun (WGS) entry which is preliminary data.</text>
</comment>
<sequence length="96" mass="10157">MSKAIPDGAKKWLVAFLGVLLFSLLLVLGDIVAAFVYFADKSNPLWVTLLGVAGAFGVAVGFGGFFLLMAIAGWQSLREARRVQVIPPVHHGGSTS</sequence>
<evidence type="ECO:0000313" key="2">
    <source>
        <dbReference type="EMBL" id="NYF88215.1"/>
    </source>
</evidence>
<name>A0A852VD63_9BACT</name>
<gene>
    <name evidence="2" type="ORF">HDF08_000282</name>
</gene>
<proteinExistence type="predicted"/>
<evidence type="ECO:0000256" key="1">
    <source>
        <dbReference type="SAM" id="Phobius"/>
    </source>
</evidence>
<reference evidence="2 3" key="1">
    <citation type="submission" date="2020-07" db="EMBL/GenBank/DDBJ databases">
        <title>Genomic Encyclopedia of Type Strains, Phase IV (KMG-V): Genome sequencing to study the core and pangenomes of soil and plant-associated prokaryotes.</title>
        <authorList>
            <person name="Whitman W."/>
        </authorList>
    </citation>
    <scope>NUCLEOTIDE SEQUENCE [LARGE SCALE GENOMIC DNA]</scope>
    <source>
        <strain evidence="2 3">M8UP22</strain>
    </source>
</reference>
<keyword evidence="1" id="KW-0812">Transmembrane</keyword>
<dbReference type="EMBL" id="JACCCU010000001">
    <property type="protein sequence ID" value="NYF88215.1"/>
    <property type="molecule type" value="Genomic_DNA"/>
</dbReference>
<keyword evidence="1" id="KW-1133">Transmembrane helix</keyword>